<dbReference type="Gene3D" id="3.30.800.10">
    <property type="entry name" value="Phosphatidylinositol Phosphate Kinase II Beta"/>
    <property type="match status" value="1"/>
</dbReference>
<dbReference type="InterPro" id="IPR044769">
    <property type="entry name" value="PIKfyve_PIPKc"/>
</dbReference>
<dbReference type="PROSITE" id="PS51455">
    <property type="entry name" value="PIPK"/>
    <property type="match status" value="1"/>
</dbReference>
<keyword evidence="4" id="KW-0175">Coiled coil</keyword>
<feature type="coiled-coil region" evidence="4">
    <location>
        <begin position="709"/>
        <end position="741"/>
    </location>
</feature>
<dbReference type="STRING" id="13706.A0A1X2H0V8"/>
<dbReference type="GO" id="GO:0010008">
    <property type="term" value="C:endosome membrane"/>
    <property type="evidence" value="ECO:0007669"/>
    <property type="project" value="TreeGrafter"/>
</dbReference>
<dbReference type="PANTHER" id="PTHR45748:SF7">
    <property type="entry name" value="1-PHOSPHATIDYLINOSITOL 3-PHOSPHATE 5-KINASE-RELATED"/>
    <property type="match status" value="1"/>
</dbReference>
<dbReference type="GO" id="GO:0046854">
    <property type="term" value="P:phosphatidylinositol phosphate biosynthetic process"/>
    <property type="evidence" value="ECO:0007669"/>
    <property type="project" value="TreeGrafter"/>
</dbReference>
<feature type="compositionally biased region" description="Low complexity" evidence="5">
    <location>
        <begin position="22"/>
        <end position="35"/>
    </location>
</feature>
<feature type="domain" description="PIPK" evidence="6">
    <location>
        <begin position="949"/>
        <end position="1276"/>
    </location>
</feature>
<dbReference type="SMART" id="SM00330">
    <property type="entry name" value="PIPKc"/>
    <property type="match status" value="1"/>
</dbReference>
<accession>A0A1X2H0V8</accession>
<name>A0A1X2H0V8_SYNRA</name>
<evidence type="ECO:0000256" key="3">
    <source>
        <dbReference type="PROSITE-ProRule" id="PRU00781"/>
    </source>
</evidence>
<evidence type="ECO:0000313" key="7">
    <source>
        <dbReference type="EMBL" id="ORY91054.1"/>
    </source>
</evidence>
<dbReference type="OMA" id="EMVNAWN"/>
<feature type="region of interest" description="Disordered" evidence="5">
    <location>
        <begin position="840"/>
        <end position="863"/>
    </location>
</feature>
<proteinExistence type="predicted"/>
<evidence type="ECO:0000256" key="4">
    <source>
        <dbReference type="SAM" id="Coils"/>
    </source>
</evidence>
<dbReference type="InterPro" id="IPR002498">
    <property type="entry name" value="PInositol-4-P-4/5-kinase_core"/>
</dbReference>
<evidence type="ECO:0000313" key="8">
    <source>
        <dbReference type="Proteomes" id="UP000242180"/>
    </source>
</evidence>
<comment type="caution">
    <text evidence="7">The sequence shown here is derived from an EMBL/GenBank/DDBJ whole genome shotgun (WGS) entry which is preliminary data.</text>
</comment>
<feature type="compositionally biased region" description="Basic and acidic residues" evidence="5">
    <location>
        <begin position="225"/>
        <end position="236"/>
    </location>
</feature>
<dbReference type="SUPFAM" id="SSF56104">
    <property type="entry name" value="SAICAR synthase-like"/>
    <property type="match status" value="1"/>
</dbReference>
<dbReference type="Proteomes" id="UP000242180">
    <property type="component" value="Unassembled WGS sequence"/>
</dbReference>
<feature type="region of interest" description="Disordered" evidence="5">
    <location>
        <begin position="483"/>
        <end position="516"/>
    </location>
</feature>
<dbReference type="GO" id="GO:0005524">
    <property type="term" value="F:ATP binding"/>
    <property type="evidence" value="ECO:0007669"/>
    <property type="project" value="UniProtKB-UniRule"/>
</dbReference>
<feature type="region of interest" description="Disordered" evidence="5">
    <location>
        <begin position="223"/>
        <end position="267"/>
    </location>
</feature>
<dbReference type="GO" id="GO:0000285">
    <property type="term" value="F:1-phosphatidylinositol-3-phosphate 5-kinase activity"/>
    <property type="evidence" value="ECO:0007669"/>
    <property type="project" value="InterPro"/>
</dbReference>
<dbReference type="Pfam" id="PF01504">
    <property type="entry name" value="PIP5K"/>
    <property type="match status" value="1"/>
</dbReference>
<organism evidence="7 8">
    <name type="scientific">Syncephalastrum racemosum</name>
    <name type="common">Filamentous fungus</name>
    <dbReference type="NCBI Taxonomy" id="13706"/>
    <lineage>
        <taxon>Eukaryota</taxon>
        <taxon>Fungi</taxon>
        <taxon>Fungi incertae sedis</taxon>
        <taxon>Mucoromycota</taxon>
        <taxon>Mucoromycotina</taxon>
        <taxon>Mucoromycetes</taxon>
        <taxon>Mucorales</taxon>
        <taxon>Syncephalastraceae</taxon>
        <taxon>Syncephalastrum</taxon>
    </lineage>
</organism>
<reference evidence="7 8" key="1">
    <citation type="submission" date="2016-07" db="EMBL/GenBank/DDBJ databases">
        <title>Pervasive Adenine N6-methylation of Active Genes in Fungi.</title>
        <authorList>
            <consortium name="DOE Joint Genome Institute"/>
            <person name="Mondo S.J."/>
            <person name="Dannebaum R.O."/>
            <person name="Kuo R.C."/>
            <person name="Labutti K."/>
            <person name="Haridas S."/>
            <person name="Kuo A."/>
            <person name="Salamov A."/>
            <person name="Ahrendt S.R."/>
            <person name="Lipzen A."/>
            <person name="Sullivan W."/>
            <person name="Andreopoulos W.B."/>
            <person name="Clum A."/>
            <person name="Lindquist E."/>
            <person name="Daum C."/>
            <person name="Ramamoorthy G.K."/>
            <person name="Gryganskyi A."/>
            <person name="Culley D."/>
            <person name="Magnuson J.K."/>
            <person name="James T.Y."/>
            <person name="O'Malley M.A."/>
            <person name="Stajich J.E."/>
            <person name="Spatafora J.W."/>
            <person name="Visel A."/>
            <person name="Grigoriev I.V."/>
        </authorList>
    </citation>
    <scope>NUCLEOTIDE SEQUENCE [LARGE SCALE GENOMIC DNA]</scope>
    <source>
        <strain evidence="7 8">NRRL 2496</strain>
    </source>
</reference>
<dbReference type="CDD" id="cd17300">
    <property type="entry name" value="PIPKc_PIKfyve"/>
    <property type="match status" value="1"/>
</dbReference>
<keyword evidence="2 3" id="KW-0067">ATP-binding</keyword>
<keyword evidence="1 3" id="KW-0547">Nucleotide-binding</keyword>
<dbReference type="Gene3D" id="3.30.810.10">
    <property type="entry name" value="2-Layer Sandwich"/>
    <property type="match status" value="1"/>
</dbReference>
<evidence type="ECO:0000259" key="6">
    <source>
        <dbReference type="PROSITE" id="PS51455"/>
    </source>
</evidence>
<dbReference type="PANTHER" id="PTHR45748">
    <property type="entry name" value="1-PHOSPHATIDYLINOSITOL 3-PHOSPHATE 5-KINASE-RELATED"/>
    <property type="match status" value="1"/>
</dbReference>
<keyword evidence="3" id="KW-0808">Transferase</keyword>
<sequence>MKASRSPQERRDHAQKPLPPLSTSTTTTTTTTTTTQKQPISRQHAPRPHCIAFPDEAARHHLKVLLNAWLTDTQLPKGFVDIAHRLVLRLAEGLSKGVHPSTCYLEVLNFKHLNDSRYLSNVHVGTPLHTTFASNSIAADQQHPTLPGGTLRFYGLPEDPKIASLLEAILYAVWCLWLEAHVMQDHGIATSLDTKSLLTLPSPPESRKAAPLPERQGFLKWVFGRRNDPPTQEKKNQSTPTKRASSFAKLSSIPKRRSFSSSAPMPSVTIGPASDPLRFSKFCDTFQDAACSTSPTCHYTVPHIFLRLRAEEEGYRTIHHVMNMSSRSSTKSWAGPMMTNTNLLQRTSSILLKRKSMPDSSTLSDAKSIPQSITAYSLLRIPDALLSKKLGLNHLLLDTHSVDSFIKLQRLTFTYAYYPIGCPQQPCMGPVLCNLSYEPHVQPTSLGDTILRWCRSSALTCKALVQDRMQKCFQPDTIIPSAYSPNSVSDDGEKHSAASIKSNGRQQEPSSCRGCKQTLSDHTMSFSHGPGKITVQIFKQRGHEATVEKDTQEIEMWTECGLCEAQTAPAIMSRETFAYPLAKYFELILYSHAFHAPSTLCPHANVRTAIIRCFRSREDTSITIKFNYDDLILYDLQAPRLQVVCDDADAPPANQTDTVSPVSPKALQHWQDMLAEDVRKVFDALSGHINVLDQYLRAEAKRRSRDTQLNEARKQETMLQIELEKEELARLRKLILEQEQGALQHELVNTPKHALNDFRRLFKVRSRAVLDQLYEWQEHRCPDLSIECPWEPPDYIGSERVHAFPGSSILVRQDEPSSMIAYTLSAPEFMAEVQQSDIHDTNGDVQKRRSSYSGTLSHRDEEKPMDILPKKSTKEDEQSIIDGYYSIVTRKYVAPSTGQGSETASFRAMVLETVRTNASELHYHQQRRLQGLRDKLMTKMQNGDKKENQDDPIHRQLSQRTLMNDPDMDHHQQTTELKLSSSFNDTMQKTNPDTSQDLSPHIKHKYVHNGIEFTCIVYYAKEFDKLRRQCGIDQLMIQSLSRCETWKATGGKSKSQFYKSQDGRLIIKEMVNAWNNAEKESILKFSPKYFEHMQQSVDTPSILAKIFGFYTIRMRDENDKQTLLNLDVLVMEHLFYSSGPKINRCFDFKGIRERQINDAQKSKGSRDLTLWDGDWLSGYRFELPVYEQSRALIEAAIKNDTEFLARCNIMDYSLLTGVDDRKKELTVGIVDFIGAFTWYKKVESRSKSTLRPNKEVTVVPPEQYKWRFCRLIDEYFLPVAGKFDNVNDRHLVPSATII</sequence>
<evidence type="ECO:0000256" key="2">
    <source>
        <dbReference type="ARBA" id="ARBA00022840"/>
    </source>
</evidence>
<feature type="compositionally biased region" description="Polar residues" evidence="5">
    <location>
        <begin position="499"/>
        <end position="510"/>
    </location>
</feature>
<keyword evidence="3" id="KW-0418">Kinase</keyword>
<dbReference type="OrthoDB" id="158357at2759"/>
<dbReference type="InterPro" id="IPR027483">
    <property type="entry name" value="PInositol-4-P-4/5-kinase_C_sf"/>
</dbReference>
<dbReference type="InterPro" id="IPR027484">
    <property type="entry name" value="PInositol-4-P-5-kinase_N"/>
</dbReference>
<evidence type="ECO:0000256" key="1">
    <source>
        <dbReference type="ARBA" id="ARBA00022741"/>
    </source>
</evidence>
<gene>
    <name evidence="7" type="ORF">BCR43DRAFT_527687</name>
</gene>
<protein>
    <recommendedName>
        <fullName evidence="6">PIPK domain-containing protein</fullName>
    </recommendedName>
</protein>
<keyword evidence="8" id="KW-1185">Reference proteome</keyword>
<dbReference type="GO" id="GO:0000329">
    <property type="term" value="C:fungal-type vacuole membrane"/>
    <property type="evidence" value="ECO:0007669"/>
    <property type="project" value="TreeGrafter"/>
</dbReference>
<dbReference type="EMBL" id="MCGN01000011">
    <property type="protein sequence ID" value="ORY91054.1"/>
    <property type="molecule type" value="Genomic_DNA"/>
</dbReference>
<dbReference type="InParanoid" id="A0A1X2H0V8"/>
<evidence type="ECO:0000256" key="5">
    <source>
        <dbReference type="SAM" id="MobiDB-lite"/>
    </source>
</evidence>
<feature type="region of interest" description="Disordered" evidence="5">
    <location>
        <begin position="1"/>
        <end position="47"/>
    </location>
</feature>